<evidence type="ECO:0000313" key="3">
    <source>
        <dbReference type="EMBL" id="ACT78706.1"/>
    </source>
</evidence>
<dbReference type="AlphaFoldDB" id="B3FEC0"/>
<proteinExistence type="evidence at transcript level"/>
<reference evidence="2" key="1">
    <citation type="journal article" date="2008" name="Int. J. Parasitol.">
        <title>Vaccination with recombinant oncosphere antigens reduces the susceptibility of sheep to infection with Taenia multiceps.</title>
        <authorList>
            <person name="Gauci C."/>
            <person name="Vural G."/>
            <person name="Oncel T."/>
            <person name="Varcasia A."/>
            <person name="Damian V."/>
            <person name="Kyngdon C.T."/>
            <person name="Craig P.S."/>
            <person name="Anderson G.A."/>
            <person name="Lightowlers M.W."/>
        </authorList>
    </citation>
    <scope>NUCLEOTIDE SEQUENCE</scope>
</reference>
<evidence type="ECO:0000256" key="1">
    <source>
        <dbReference type="SAM" id="SignalP"/>
    </source>
</evidence>
<reference evidence="3" key="2">
    <citation type="submission" date="2008-12" db="EMBL/GenBank/DDBJ databases">
        <title>Molecular Cloning of a Vaccine Antigen against Infection with the Larval Stage of Taenia multiceps.</title>
        <authorList>
            <person name="Wang Y."/>
            <person name="Yang G."/>
            <person name="An X."/>
            <person name="Mu J."/>
            <person name="Gu X."/>
            <person name="Fang C."/>
        </authorList>
    </citation>
    <scope>NUCLEOTIDE SEQUENCE</scope>
</reference>
<dbReference type="EMBL" id="FJ527913">
    <property type="protein sequence ID" value="ACT78706.1"/>
    <property type="molecule type" value="mRNA"/>
</dbReference>
<sequence length="133" mass="14789">MLLQVCLILLATFALSEGYVEFGESTLAGDTSLRRYMHWSHKGRNALLLSWISSKLTEKGVKHVSVSASPVSKPHHFVHKSAGVAKGRILLRGLLANTEYVLTTQALGRSRPIFAYTIHLKTWQTDANHPHQS</sequence>
<protein>
    <submittedName>
        <fullName evidence="2">Oncosphere protein Tm16</fullName>
    </submittedName>
</protein>
<feature type="signal peptide" evidence="1">
    <location>
        <begin position="1"/>
        <end position="18"/>
    </location>
</feature>
<name>B3FEC0_TAEMU</name>
<accession>B3FEC0</accession>
<feature type="chain" id="PRO_5007640142" evidence="1">
    <location>
        <begin position="19"/>
        <end position="133"/>
    </location>
</feature>
<keyword evidence="1" id="KW-0732">Signal</keyword>
<organism evidence="2">
    <name type="scientific">Taenia multiceps</name>
    <name type="common">Coenurus tapeworm</name>
    <name type="synonym">Multiceps multiceps</name>
    <dbReference type="NCBI Taxonomy" id="94034"/>
    <lineage>
        <taxon>Eukaryota</taxon>
        <taxon>Metazoa</taxon>
        <taxon>Spiralia</taxon>
        <taxon>Lophotrochozoa</taxon>
        <taxon>Platyhelminthes</taxon>
        <taxon>Cestoda</taxon>
        <taxon>Eucestoda</taxon>
        <taxon>Cyclophyllidea</taxon>
        <taxon>Taeniidae</taxon>
        <taxon>Taenia</taxon>
    </lineage>
</organism>
<evidence type="ECO:0000313" key="2">
    <source>
        <dbReference type="EMBL" id="ABV25964.1"/>
    </source>
</evidence>
<dbReference type="EMBL" id="EF672037">
    <property type="protein sequence ID" value="ABV25965.1"/>
    <property type="molecule type" value="Genomic_DNA"/>
</dbReference>
<dbReference type="EMBL" id="EF672036">
    <property type="protein sequence ID" value="ABV25964.1"/>
    <property type="molecule type" value="mRNA"/>
</dbReference>